<dbReference type="Gene3D" id="3.40.50.740">
    <property type="match status" value="1"/>
</dbReference>
<dbReference type="PANTHER" id="PTHR43742">
    <property type="entry name" value="TRIMETHYLAMINE-N-OXIDE REDUCTASE"/>
    <property type="match status" value="1"/>
</dbReference>
<reference evidence="10 11" key="1">
    <citation type="submission" date="2012-01" db="EMBL/GenBank/DDBJ databases">
        <title>Improved High-Quality Draft sequence of Metallosphaera yellowstonensis MK1.</title>
        <authorList>
            <consortium name="US DOE Joint Genome Institute"/>
            <person name="Lucas S."/>
            <person name="Han J."/>
            <person name="Cheng J.-F."/>
            <person name="Goodwin L."/>
            <person name="Pitluck S."/>
            <person name="Peters L."/>
            <person name="Teshima H."/>
            <person name="Detter J.C."/>
            <person name="Han C."/>
            <person name="Tapia R."/>
            <person name="Land M."/>
            <person name="Hauser L."/>
            <person name="Kyrpides N."/>
            <person name="Kozubal M."/>
            <person name="Macur R.E."/>
            <person name="Jay Z."/>
            <person name="Inskeep W."/>
            <person name="Woyke T."/>
        </authorList>
    </citation>
    <scope>NUCLEOTIDE SEQUENCE [LARGE SCALE GENOMIC DNA]</scope>
    <source>
        <strain evidence="10 11">MK1</strain>
    </source>
</reference>
<dbReference type="InterPro" id="IPR006656">
    <property type="entry name" value="Mopterin_OxRdtase"/>
</dbReference>
<feature type="domain" description="4Fe-4S Mo/W bis-MGD-type" evidence="9">
    <location>
        <begin position="79"/>
        <end position="156"/>
    </location>
</feature>
<keyword evidence="1" id="KW-0004">4Fe-4S</keyword>
<dbReference type="InterPro" id="IPR006311">
    <property type="entry name" value="TAT_signal"/>
</dbReference>
<accession>H2C470</accession>
<dbReference type="RefSeq" id="WP_009071967.1">
    <property type="nucleotide sequence ID" value="NZ_JH597761.1"/>
</dbReference>
<dbReference type="EMBL" id="JH597761">
    <property type="protein sequence ID" value="EHP70965.1"/>
    <property type="molecule type" value="Genomic_DNA"/>
</dbReference>
<dbReference type="SMART" id="SM00926">
    <property type="entry name" value="Molybdop_Fe4S4"/>
    <property type="match status" value="1"/>
</dbReference>
<dbReference type="PROSITE" id="PS51318">
    <property type="entry name" value="TAT"/>
    <property type="match status" value="1"/>
</dbReference>
<keyword evidence="2" id="KW-0500">Molybdenum</keyword>
<evidence type="ECO:0000256" key="1">
    <source>
        <dbReference type="ARBA" id="ARBA00022485"/>
    </source>
</evidence>
<dbReference type="InterPro" id="IPR050612">
    <property type="entry name" value="Prok_Mopterin_Oxidored"/>
</dbReference>
<dbReference type="eggNOG" id="arCOG01491">
    <property type="taxonomic scope" value="Archaea"/>
</dbReference>
<evidence type="ECO:0000256" key="7">
    <source>
        <dbReference type="ARBA" id="ARBA00023014"/>
    </source>
</evidence>
<evidence type="ECO:0000256" key="6">
    <source>
        <dbReference type="ARBA" id="ARBA00023004"/>
    </source>
</evidence>
<dbReference type="InterPro" id="IPR009010">
    <property type="entry name" value="Asp_de-COase-like_dom_sf"/>
</dbReference>
<dbReference type="Gene3D" id="3.30.200.210">
    <property type="match status" value="1"/>
</dbReference>
<evidence type="ECO:0000256" key="3">
    <source>
        <dbReference type="ARBA" id="ARBA00022723"/>
    </source>
</evidence>
<keyword evidence="3" id="KW-0479">Metal-binding</keyword>
<organism evidence="10 11">
    <name type="scientific">Metallosphaera yellowstonensis MK1</name>
    <dbReference type="NCBI Taxonomy" id="671065"/>
    <lineage>
        <taxon>Archaea</taxon>
        <taxon>Thermoproteota</taxon>
        <taxon>Thermoprotei</taxon>
        <taxon>Sulfolobales</taxon>
        <taxon>Sulfolobaceae</taxon>
        <taxon>Metallosphaera</taxon>
    </lineage>
</organism>
<dbReference type="PANTHER" id="PTHR43742:SF9">
    <property type="entry name" value="TETRATHIONATE REDUCTASE SUBUNIT A"/>
    <property type="match status" value="1"/>
</dbReference>
<dbReference type="GO" id="GO:0016491">
    <property type="term" value="F:oxidoreductase activity"/>
    <property type="evidence" value="ECO:0007669"/>
    <property type="project" value="UniProtKB-KW"/>
</dbReference>
<proteinExistence type="predicted"/>
<dbReference type="STRING" id="671065.MetMK1DRAFT_00014690"/>
<dbReference type="AlphaFoldDB" id="H2C470"/>
<evidence type="ECO:0000256" key="8">
    <source>
        <dbReference type="SAM" id="MobiDB-lite"/>
    </source>
</evidence>
<keyword evidence="5" id="KW-0560">Oxidoreductase</keyword>
<dbReference type="Gene3D" id="2.40.40.20">
    <property type="match status" value="1"/>
</dbReference>
<gene>
    <name evidence="10" type="ORF">MetMK1DRAFT_00014690</name>
</gene>
<protein>
    <submittedName>
        <fullName evidence="10">Anaerobic dehydrogenase, typically selenocysteine-containing</fullName>
    </submittedName>
</protein>
<dbReference type="OrthoDB" id="23466at2157"/>
<dbReference type="InterPro" id="IPR006963">
    <property type="entry name" value="Mopterin_OxRdtase_4Fe-4S_dom"/>
</dbReference>
<dbReference type="SUPFAM" id="SSF53706">
    <property type="entry name" value="Formate dehydrogenase/DMSO reductase, domains 1-3"/>
    <property type="match status" value="1"/>
</dbReference>
<dbReference type="GO" id="GO:0051539">
    <property type="term" value="F:4 iron, 4 sulfur cluster binding"/>
    <property type="evidence" value="ECO:0007669"/>
    <property type="project" value="UniProtKB-KW"/>
</dbReference>
<dbReference type="PROSITE" id="PS51669">
    <property type="entry name" value="4FE4S_MOW_BIS_MGD"/>
    <property type="match status" value="1"/>
</dbReference>
<dbReference type="HOGENOM" id="CLU_008235_0_0_2"/>
<evidence type="ECO:0000256" key="4">
    <source>
        <dbReference type="ARBA" id="ARBA00022729"/>
    </source>
</evidence>
<evidence type="ECO:0000313" key="10">
    <source>
        <dbReference type="EMBL" id="EHP70965.1"/>
    </source>
</evidence>
<dbReference type="Gene3D" id="3.40.228.10">
    <property type="entry name" value="Dimethylsulfoxide Reductase, domain 2"/>
    <property type="match status" value="1"/>
</dbReference>
<evidence type="ECO:0000313" key="11">
    <source>
        <dbReference type="Proteomes" id="UP000003980"/>
    </source>
</evidence>
<keyword evidence="7" id="KW-0411">Iron-sulfur</keyword>
<dbReference type="Proteomes" id="UP000003980">
    <property type="component" value="Unassembled WGS sequence"/>
</dbReference>
<dbReference type="GO" id="GO:0046872">
    <property type="term" value="F:metal ion binding"/>
    <property type="evidence" value="ECO:0007669"/>
    <property type="project" value="UniProtKB-KW"/>
</dbReference>
<keyword evidence="4" id="KW-0732">Signal</keyword>
<keyword evidence="6" id="KW-0408">Iron</keyword>
<evidence type="ECO:0000256" key="2">
    <source>
        <dbReference type="ARBA" id="ARBA00022505"/>
    </source>
</evidence>
<feature type="region of interest" description="Disordered" evidence="8">
    <location>
        <begin position="39"/>
        <end position="60"/>
    </location>
</feature>
<keyword evidence="11" id="KW-1185">Reference proteome</keyword>
<dbReference type="Pfam" id="PF00384">
    <property type="entry name" value="Molybdopterin"/>
    <property type="match status" value="1"/>
</dbReference>
<evidence type="ECO:0000259" key="9">
    <source>
        <dbReference type="PROSITE" id="PS51669"/>
    </source>
</evidence>
<evidence type="ECO:0000256" key="5">
    <source>
        <dbReference type="ARBA" id="ARBA00023002"/>
    </source>
</evidence>
<feature type="compositionally biased region" description="Polar residues" evidence="8">
    <location>
        <begin position="48"/>
        <end position="60"/>
    </location>
</feature>
<name>H2C470_9CREN</name>
<sequence length="1123" mass="123313">MSGNETRKERAGTDEGRRKFLKSAALLGGAAEFSALLSAEESPPVPANGSTSGSSPNTERSGSHVFYNDYDVYQLAHPENVIYSACFMCHNNCGIKVKIQYENGNGYPVKIDGNPYIPTNMYPWLPYETPLTQAVLIDGKVCPKGQAGVQDYADPYRVVKVLKRAGPRGSNKWISIPFEQAIEEIVNGGYLFKDVPGEENRYVEGLKDVIKLTDPQLAASMAADVQKIMMGQMTVDEFKAKYKDNLDVLIDPDHPDLGPKNNQFVFFASRIEGSRYDLAIRFTKYSLGSVNVLDHFSICDIAHHVSVKLVTAQYVGWNKTGIGPGQPIHGWLPGATGARPDYANAEFVIAWGTSPFEASFGPVNVTELITDGLVTGRLKLAVIDPRYSKTAAKAWKWIPVKPGGDLPLAMAMIRWIIENKRYDAVFLSAANKAAAQQNGYLDWTNATWLVEIEPDGRASRFVRAADLGLQVPSGANPYDYFVAMVNGQPVAFNPYDAENPVVGDLFVDTTINGIRVKSAFQLLWEEASSKSFDEWCQLAGVNPADVEDVASEFTSHGHKAAVDMYRGPIAHYNGTYAGMAIQLLNVLIGNPDFKGGLAVGAASWPTASGRAFDVMSVPNGLTPFGVNIMRAGYLYEMTTLYKEQGYPAKRSWFPFGWASPTLLGGYQEILPAAKAGYPYPLKIAILYANNVANLVPSNYEQIKALLDLSTIPLIIAIDTNIGDTSVFADYIFPDGTYLEQWMVESPSPQGMSVLSKFAVVRQPTAPPVTETVTVYGEQMPISMEAVLLAIAEKMNLPGFGPDGFGPGVPFTRPEHFHLKEVANLAAGSAPGDEVPDANDDEMELFSKARRNLPPSVFDAQKWQEAVGSWWPKVVYVLNRGGRATPLSESYEGEYIKVARYPGLWNVFNEALAATKDSVTGQYYHGIPKYYPPTYADGTPIDQTGYTYHLHTFKPIFIAKRTIVEYWSQLSILPYPNVVMNPEDAKSLGLKNGDFVRLESPSLTSGELDLGPLGKRYIEGPVLMTPAIRPGVVSVVLDYMHWGWGATDAVIDGVTIKADPRRRRGLQANPLMLPDKNNVGMPLADPISYQAVYFDTMVNVVKIEKPKAIANGQYPTSLANLWNW</sequence>
<dbReference type="SUPFAM" id="SSF50692">
    <property type="entry name" value="ADC-like"/>
    <property type="match status" value="1"/>
</dbReference>